<feature type="chain" id="PRO_5039123864" evidence="7">
    <location>
        <begin position="37"/>
        <end position="266"/>
    </location>
</feature>
<feature type="domain" description="L,D-TPase catalytic" evidence="8">
    <location>
        <begin position="147"/>
        <end position="266"/>
    </location>
</feature>
<evidence type="ECO:0000256" key="3">
    <source>
        <dbReference type="ARBA" id="ARBA00022960"/>
    </source>
</evidence>
<dbReference type="SUPFAM" id="SSF47090">
    <property type="entry name" value="PGBD-like"/>
    <property type="match status" value="1"/>
</dbReference>
<evidence type="ECO:0000256" key="6">
    <source>
        <dbReference type="PROSITE-ProRule" id="PRU01373"/>
    </source>
</evidence>
<dbReference type="InterPro" id="IPR005490">
    <property type="entry name" value="LD_TPept_cat_dom"/>
</dbReference>
<dbReference type="InterPro" id="IPR036366">
    <property type="entry name" value="PGBDSf"/>
</dbReference>
<dbReference type="Gene3D" id="1.10.101.10">
    <property type="entry name" value="PGBD-like superfamily/PGBD"/>
    <property type="match status" value="1"/>
</dbReference>
<dbReference type="GO" id="GO:0071972">
    <property type="term" value="F:peptidoglycan L,D-transpeptidase activity"/>
    <property type="evidence" value="ECO:0007669"/>
    <property type="project" value="TreeGrafter"/>
</dbReference>
<dbReference type="Pfam" id="PF03734">
    <property type="entry name" value="YkuD"/>
    <property type="match status" value="1"/>
</dbReference>
<dbReference type="InterPro" id="IPR036365">
    <property type="entry name" value="PGBD-like_sf"/>
</dbReference>
<keyword evidence="3 6" id="KW-0133">Cell shape</keyword>
<evidence type="ECO:0000256" key="7">
    <source>
        <dbReference type="SAM" id="SignalP"/>
    </source>
</evidence>
<accession>A0A852U305</accession>
<evidence type="ECO:0000256" key="1">
    <source>
        <dbReference type="ARBA" id="ARBA00004752"/>
    </source>
</evidence>
<dbReference type="EMBL" id="JACCCC010000001">
    <property type="protein sequence ID" value="NYE50541.1"/>
    <property type="molecule type" value="Genomic_DNA"/>
</dbReference>
<evidence type="ECO:0000256" key="4">
    <source>
        <dbReference type="ARBA" id="ARBA00022984"/>
    </source>
</evidence>
<dbReference type="InterPro" id="IPR038063">
    <property type="entry name" value="Transpep_catalytic_dom"/>
</dbReference>
<dbReference type="InterPro" id="IPR002477">
    <property type="entry name" value="Peptidoglycan-bd-like"/>
</dbReference>
<dbReference type="GO" id="GO:0016740">
    <property type="term" value="F:transferase activity"/>
    <property type="evidence" value="ECO:0007669"/>
    <property type="project" value="UniProtKB-KW"/>
</dbReference>
<evidence type="ECO:0000256" key="2">
    <source>
        <dbReference type="ARBA" id="ARBA00022679"/>
    </source>
</evidence>
<evidence type="ECO:0000313" key="10">
    <source>
        <dbReference type="Proteomes" id="UP000589036"/>
    </source>
</evidence>
<dbReference type="RefSeq" id="WP_179646004.1">
    <property type="nucleotide sequence ID" value="NZ_BAAAYY010000006.1"/>
</dbReference>
<keyword evidence="4 6" id="KW-0573">Peptidoglycan synthesis</keyword>
<feature type="signal peptide" evidence="7">
    <location>
        <begin position="1"/>
        <end position="36"/>
    </location>
</feature>
<dbReference type="SUPFAM" id="SSF141523">
    <property type="entry name" value="L,D-transpeptidase catalytic domain-like"/>
    <property type="match status" value="1"/>
</dbReference>
<feature type="active site" description="Proton donor/acceptor" evidence="6">
    <location>
        <position position="226"/>
    </location>
</feature>
<sequence length="266" mass="27507">MAIRESGNPPRYAARAATLALSAVVAAGYGGAAAHAGTAPAADAPAAHSASTARSAPAAAAVWPGAEAADLLHRGDSGAEVVRLQERLRELGYWVGPADGEFQDLTVQAVYAAQKAAGIGRDGVVGPDTRAALDEGVRPSATSGSGDVVEIDLERQLLLVVSDGEVRQVFNTSTGSGESYESRGQQQVAVTPTGEYSVFRQVDAWDPGPLGSLYRPKYFNGGIAVHGYSSVPPYPASHGCARVSIAAMDWLWENGSLDHGTPVIVR</sequence>
<evidence type="ECO:0000259" key="8">
    <source>
        <dbReference type="PROSITE" id="PS52029"/>
    </source>
</evidence>
<name>A0A852U305_9ACTN</name>
<protein>
    <submittedName>
        <fullName evidence="9">Peptidoglycan hydrolase-like protein with peptidoglycan-binding domain</fullName>
    </submittedName>
</protein>
<comment type="caution">
    <text evidence="9">The sequence shown here is derived from an EMBL/GenBank/DDBJ whole genome shotgun (WGS) entry which is preliminary data.</text>
</comment>
<proteinExistence type="predicted"/>
<evidence type="ECO:0000256" key="5">
    <source>
        <dbReference type="ARBA" id="ARBA00023316"/>
    </source>
</evidence>
<dbReference type="CDD" id="cd16913">
    <property type="entry name" value="YkuD_like"/>
    <property type="match status" value="1"/>
</dbReference>
<dbReference type="PANTHER" id="PTHR30582:SF2">
    <property type="entry name" value="L,D-TRANSPEPTIDASE YCIB-RELATED"/>
    <property type="match status" value="1"/>
</dbReference>
<dbReference type="PROSITE" id="PS52029">
    <property type="entry name" value="LD_TPASE"/>
    <property type="match status" value="1"/>
</dbReference>
<dbReference type="Proteomes" id="UP000589036">
    <property type="component" value="Unassembled WGS sequence"/>
</dbReference>
<dbReference type="GO" id="GO:0071555">
    <property type="term" value="P:cell wall organization"/>
    <property type="evidence" value="ECO:0007669"/>
    <property type="project" value="UniProtKB-UniRule"/>
</dbReference>
<dbReference type="GO" id="GO:0018104">
    <property type="term" value="P:peptidoglycan-protein cross-linking"/>
    <property type="evidence" value="ECO:0007669"/>
    <property type="project" value="TreeGrafter"/>
</dbReference>
<keyword evidence="10" id="KW-1185">Reference proteome</keyword>
<keyword evidence="7" id="KW-0732">Signal</keyword>
<feature type="active site" description="Nucleophile" evidence="6">
    <location>
        <position position="240"/>
    </location>
</feature>
<reference evidence="9 10" key="1">
    <citation type="submission" date="2020-07" db="EMBL/GenBank/DDBJ databases">
        <title>Sequencing the genomes of 1000 actinobacteria strains.</title>
        <authorList>
            <person name="Klenk H.-P."/>
        </authorList>
    </citation>
    <scope>NUCLEOTIDE SEQUENCE [LARGE SCALE GENOMIC DNA]</scope>
    <source>
        <strain evidence="9 10">CXB654</strain>
    </source>
</reference>
<keyword evidence="9" id="KW-0378">Hydrolase</keyword>
<keyword evidence="5 6" id="KW-0961">Cell wall biogenesis/degradation</keyword>
<comment type="pathway">
    <text evidence="1 6">Cell wall biogenesis; peptidoglycan biosynthesis.</text>
</comment>
<keyword evidence="2" id="KW-0808">Transferase</keyword>
<dbReference type="AlphaFoldDB" id="A0A852U305"/>
<dbReference type="GO" id="GO:0005576">
    <property type="term" value="C:extracellular region"/>
    <property type="evidence" value="ECO:0007669"/>
    <property type="project" value="TreeGrafter"/>
</dbReference>
<evidence type="ECO:0000313" key="9">
    <source>
        <dbReference type="EMBL" id="NYE50541.1"/>
    </source>
</evidence>
<dbReference type="Pfam" id="PF01471">
    <property type="entry name" value="PG_binding_1"/>
    <property type="match status" value="1"/>
</dbReference>
<dbReference type="UniPathway" id="UPA00219"/>
<dbReference type="InterPro" id="IPR050979">
    <property type="entry name" value="LD-transpeptidase"/>
</dbReference>
<dbReference type="PANTHER" id="PTHR30582">
    <property type="entry name" value="L,D-TRANSPEPTIDASE"/>
    <property type="match status" value="1"/>
</dbReference>
<organism evidence="9 10">
    <name type="scientific">Spinactinospora alkalitolerans</name>
    <dbReference type="NCBI Taxonomy" id="687207"/>
    <lineage>
        <taxon>Bacteria</taxon>
        <taxon>Bacillati</taxon>
        <taxon>Actinomycetota</taxon>
        <taxon>Actinomycetes</taxon>
        <taxon>Streptosporangiales</taxon>
        <taxon>Nocardiopsidaceae</taxon>
        <taxon>Spinactinospora</taxon>
    </lineage>
</organism>
<dbReference type="GO" id="GO:0008360">
    <property type="term" value="P:regulation of cell shape"/>
    <property type="evidence" value="ECO:0007669"/>
    <property type="project" value="UniProtKB-UniRule"/>
</dbReference>
<gene>
    <name evidence="9" type="ORF">HDA32_005661</name>
</gene>
<dbReference type="Gene3D" id="2.40.440.10">
    <property type="entry name" value="L,D-transpeptidase catalytic domain-like"/>
    <property type="match status" value="1"/>
</dbReference>